<dbReference type="Proteomes" id="UP000182840">
    <property type="component" value="Chromosome"/>
</dbReference>
<dbReference type="STRING" id="1670800.BSQ44_15355"/>
<proteinExistence type="predicted"/>
<dbReference type="KEGG" id="meso:BSQ44_15355"/>
<keyword evidence="3" id="KW-1185">Reference proteome</keyword>
<dbReference type="PANTHER" id="PTHR40265:SF1">
    <property type="entry name" value="GLYOXALASE-LIKE DOMAIN-CONTAINING PROTEIN"/>
    <property type="match status" value="1"/>
</dbReference>
<dbReference type="EMBL" id="CP018171">
    <property type="protein sequence ID" value="APH72581.1"/>
    <property type="molecule type" value="Genomic_DNA"/>
</dbReference>
<evidence type="ECO:0000259" key="1">
    <source>
        <dbReference type="Pfam" id="PF13468"/>
    </source>
</evidence>
<dbReference type="RefSeq" id="WP_072605697.1">
    <property type="nucleotide sequence ID" value="NZ_CP018171.1"/>
</dbReference>
<reference evidence="3" key="1">
    <citation type="submission" date="2016-11" db="EMBL/GenBank/DDBJ databases">
        <title>Mesorhizobium oceanicum sp. nov., isolated from deep seawater in South China Sea.</title>
        <authorList>
            <person name="Fu G.-Y."/>
        </authorList>
    </citation>
    <scope>NUCLEOTIDE SEQUENCE [LARGE SCALE GENOMIC DNA]</scope>
    <source>
        <strain evidence="3">B7</strain>
    </source>
</reference>
<evidence type="ECO:0000313" key="3">
    <source>
        <dbReference type="Proteomes" id="UP000182840"/>
    </source>
</evidence>
<dbReference type="PANTHER" id="PTHR40265">
    <property type="entry name" value="BLL2707 PROTEIN"/>
    <property type="match status" value="1"/>
</dbReference>
<gene>
    <name evidence="2" type="ORF">BSQ44_15355</name>
</gene>
<dbReference type="Gene3D" id="3.10.180.10">
    <property type="entry name" value="2,3-Dihydroxybiphenyl 1,2-Dioxygenase, domain 1"/>
    <property type="match status" value="1"/>
</dbReference>
<feature type="domain" description="Glyoxalase-like" evidence="1">
    <location>
        <begin position="14"/>
        <end position="201"/>
    </location>
</feature>
<dbReference type="SUPFAM" id="SSF54593">
    <property type="entry name" value="Glyoxalase/Bleomycin resistance protein/Dihydroxybiphenyl dioxygenase"/>
    <property type="match status" value="1"/>
</dbReference>
<accession>A0A1L3ST91</accession>
<dbReference type="AlphaFoldDB" id="A0A1L3ST91"/>
<protein>
    <recommendedName>
        <fullName evidence="1">Glyoxalase-like domain-containing protein</fullName>
    </recommendedName>
</protein>
<sequence>MAAMSSASKKPLAIDHLVLPAQSLADARGRLDSLGFTVAPDGIHPFGTRNACVYFADGTFLEPLERGDAALRAEAERDGNVFVKRDSLFRERIGAEGFSALVFATGDAAADHRRFRDAGLSAGDELFFSRPFVDAVGKSDVASFRLAFAAARDAVPFFFACERVNAPAVDRSRLENHENGVSRIAAVTITAANPAATGALVASISSARAEDTSAGARIDLANARIDILPSAQEGAEGGSGSFAFESVTFAVRDLAATRALFEDRGIAWQERDGRLAVSKTTGQGADFIFEEST</sequence>
<dbReference type="InterPro" id="IPR025870">
    <property type="entry name" value="Glyoxalase-like_dom"/>
</dbReference>
<evidence type="ECO:0000313" key="2">
    <source>
        <dbReference type="EMBL" id="APH72581.1"/>
    </source>
</evidence>
<dbReference type="InterPro" id="IPR029068">
    <property type="entry name" value="Glyas_Bleomycin-R_OHBP_Dase"/>
</dbReference>
<organism evidence="2 3">
    <name type="scientific">Aquibium oceanicum</name>
    <dbReference type="NCBI Taxonomy" id="1670800"/>
    <lineage>
        <taxon>Bacteria</taxon>
        <taxon>Pseudomonadati</taxon>
        <taxon>Pseudomonadota</taxon>
        <taxon>Alphaproteobacteria</taxon>
        <taxon>Hyphomicrobiales</taxon>
        <taxon>Phyllobacteriaceae</taxon>
        <taxon>Aquibium</taxon>
    </lineage>
</organism>
<dbReference type="Pfam" id="PF13468">
    <property type="entry name" value="Glyoxalase_3"/>
    <property type="match status" value="1"/>
</dbReference>
<name>A0A1L3ST91_9HYPH</name>